<dbReference type="Gene3D" id="3.30.70.1060">
    <property type="entry name" value="Dimeric alpha+beta barrel"/>
    <property type="match status" value="1"/>
</dbReference>
<dbReference type="AlphaFoldDB" id="A9GS70"/>
<protein>
    <recommendedName>
        <fullName evidence="3">YCII-related domain-containing protein</fullName>
    </recommendedName>
</protein>
<accession>A9GS70</accession>
<evidence type="ECO:0000256" key="2">
    <source>
        <dbReference type="SAM" id="MobiDB-lite"/>
    </source>
</evidence>
<dbReference type="Pfam" id="PF03795">
    <property type="entry name" value="YCII"/>
    <property type="match status" value="1"/>
</dbReference>
<dbReference type="eggNOG" id="COG2350">
    <property type="taxonomic scope" value="Bacteria"/>
</dbReference>
<keyword evidence="5" id="KW-1185">Reference proteome</keyword>
<evidence type="ECO:0000259" key="3">
    <source>
        <dbReference type="Pfam" id="PF03795"/>
    </source>
</evidence>
<sequence>MLLSGVSPYRCLQRRARTLPDRSAKGKGDRAIVAGGSAGGRPGANRLSGRARCALVDCGARTHDIMYAIAIIRYRRPLDEVLPAVDAHRAYLKGLIEQGLVLVSGPLDPRYGGALLLRVPDEEAAATLDRIRDGDPFTAKGLAQYELLPWAPVFGKEELDRVFAPKP</sequence>
<comment type="similarity">
    <text evidence="1">Belongs to the YciI family.</text>
</comment>
<dbReference type="EMBL" id="AM746676">
    <property type="protein sequence ID" value="CAN93738.1"/>
    <property type="molecule type" value="Genomic_DNA"/>
</dbReference>
<name>A9GS70_SORC5</name>
<dbReference type="PANTHER" id="PTHR37828">
    <property type="entry name" value="GSR2449 PROTEIN"/>
    <property type="match status" value="1"/>
</dbReference>
<gene>
    <name evidence="4" type="ordered locus">sce3579</name>
</gene>
<feature type="region of interest" description="Disordered" evidence="2">
    <location>
        <begin position="19"/>
        <end position="43"/>
    </location>
</feature>
<dbReference type="Proteomes" id="UP000002139">
    <property type="component" value="Chromosome"/>
</dbReference>
<feature type="compositionally biased region" description="Basic and acidic residues" evidence="2">
    <location>
        <begin position="19"/>
        <end position="30"/>
    </location>
</feature>
<evidence type="ECO:0000313" key="5">
    <source>
        <dbReference type="Proteomes" id="UP000002139"/>
    </source>
</evidence>
<feature type="domain" description="YCII-related" evidence="3">
    <location>
        <begin position="70"/>
        <end position="150"/>
    </location>
</feature>
<dbReference type="STRING" id="448385.sce3579"/>
<evidence type="ECO:0000256" key="1">
    <source>
        <dbReference type="ARBA" id="ARBA00007689"/>
    </source>
</evidence>
<dbReference type="InterPro" id="IPR011008">
    <property type="entry name" value="Dimeric_a/b-barrel"/>
</dbReference>
<dbReference type="KEGG" id="scl:sce3579"/>
<proteinExistence type="inferred from homology"/>
<evidence type="ECO:0000313" key="4">
    <source>
        <dbReference type="EMBL" id="CAN93738.1"/>
    </source>
</evidence>
<dbReference type="PANTHER" id="PTHR37828:SF1">
    <property type="entry name" value="YCII-RELATED DOMAIN-CONTAINING PROTEIN"/>
    <property type="match status" value="1"/>
</dbReference>
<dbReference type="InterPro" id="IPR005545">
    <property type="entry name" value="YCII"/>
</dbReference>
<dbReference type="HOGENOM" id="CLU_1593470_0_0_7"/>
<reference evidence="4 5" key="1">
    <citation type="journal article" date="2007" name="Nat. Biotechnol.">
        <title>Complete genome sequence of the myxobacterium Sorangium cellulosum.</title>
        <authorList>
            <person name="Schneiker S."/>
            <person name="Perlova O."/>
            <person name="Kaiser O."/>
            <person name="Gerth K."/>
            <person name="Alici A."/>
            <person name="Altmeyer M.O."/>
            <person name="Bartels D."/>
            <person name="Bekel T."/>
            <person name="Beyer S."/>
            <person name="Bode E."/>
            <person name="Bode H.B."/>
            <person name="Bolten C.J."/>
            <person name="Choudhuri J.V."/>
            <person name="Doss S."/>
            <person name="Elnakady Y.A."/>
            <person name="Frank B."/>
            <person name="Gaigalat L."/>
            <person name="Goesmann A."/>
            <person name="Groeger C."/>
            <person name="Gross F."/>
            <person name="Jelsbak L."/>
            <person name="Jelsbak L."/>
            <person name="Kalinowski J."/>
            <person name="Kegler C."/>
            <person name="Knauber T."/>
            <person name="Konietzny S."/>
            <person name="Kopp M."/>
            <person name="Krause L."/>
            <person name="Krug D."/>
            <person name="Linke B."/>
            <person name="Mahmud T."/>
            <person name="Martinez-Arias R."/>
            <person name="McHardy A.C."/>
            <person name="Merai M."/>
            <person name="Meyer F."/>
            <person name="Mormann S."/>
            <person name="Munoz-Dorado J."/>
            <person name="Perez J."/>
            <person name="Pradella S."/>
            <person name="Rachid S."/>
            <person name="Raddatz G."/>
            <person name="Rosenau F."/>
            <person name="Rueckert C."/>
            <person name="Sasse F."/>
            <person name="Scharfe M."/>
            <person name="Schuster S.C."/>
            <person name="Suen G."/>
            <person name="Treuner-Lange A."/>
            <person name="Velicer G.J."/>
            <person name="Vorholter F.-J."/>
            <person name="Weissman K.J."/>
            <person name="Welch R.D."/>
            <person name="Wenzel S.C."/>
            <person name="Whitworth D.E."/>
            <person name="Wilhelm S."/>
            <person name="Wittmann C."/>
            <person name="Bloecker H."/>
            <person name="Puehler A."/>
            <person name="Mueller R."/>
        </authorList>
    </citation>
    <scope>NUCLEOTIDE SEQUENCE [LARGE SCALE GENOMIC DNA]</scope>
    <source>
        <strain evidence="5">So ce56</strain>
    </source>
</reference>
<organism evidence="4 5">
    <name type="scientific">Sorangium cellulosum (strain So ce56)</name>
    <name type="common">Polyangium cellulosum (strain So ce56)</name>
    <dbReference type="NCBI Taxonomy" id="448385"/>
    <lineage>
        <taxon>Bacteria</taxon>
        <taxon>Pseudomonadati</taxon>
        <taxon>Myxococcota</taxon>
        <taxon>Polyangia</taxon>
        <taxon>Polyangiales</taxon>
        <taxon>Polyangiaceae</taxon>
        <taxon>Sorangium</taxon>
    </lineage>
</organism>
<dbReference type="SUPFAM" id="SSF54909">
    <property type="entry name" value="Dimeric alpha+beta barrel"/>
    <property type="match status" value="1"/>
</dbReference>